<proteinExistence type="predicted"/>
<protein>
    <submittedName>
        <fullName evidence="1">Glycosyltransferase family 2 protein</fullName>
    </submittedName>
</protein>
<organism evidence="1 2">
    <name type="scientific">Imbroritus primus</name>
    <dbReference type="NCBI Taxonomy" id="3058603"/>
    <lineage>
        <taxon>Bacteria</taxon>
        <taxon>Pseudomonadati</taxon>
        <taxon>Pseudomonadota</taxon>
        <taxon>Betaproteobacteria</taxon>
        <taxon>Burkholderiales</taxon>
        <taxon>Burkholderiaceae</taxon>
        <taxon>Imbroritus</taxon>
    </lineage>
</organism>
<keyword evidence="2" id="KW-1185">Reference proteome</keyword>
<accession>A0ACD3SU23</accession>
<gene>
    <name evidence="1" type="ORF">MW7_000645</name>
</gene>
<dbReference type="EMBL" id="AKCV02000004">
    <property type="protein sequence ID" value="TMS59794.1"/>
    <property type="molecule type" value="Genomic_DNA"/>
</dbReference>
<name>A0ACD3SU23_9BURK</name>
<evidence type="ECO:0000313" key="1">
    <source>
        <dbReference type="EMBL" id="TMS59794.1"/>
    </source>
</evidence>
<evidence type="ECO:0000313" key="2">
    <source>
        <dbReference type="Proteomes" id="UP000004277"/>
    </source>
</evidence>
<sequence>MFSAIAIIPVYNHPDTIGAMVAGVRQAGLPCMLVDDGSDAHCAAVLQALAQPSPDAGQAPVQYLRLPTNQGKGAAMMTGLAEAHRQGYSHALQIDADGQHACGDIPGMLARAAAQPHAMVCGVPVYDASVPKGRLYGRYLTHVWVWINTLSFDIRDSMCGFRVYPLAPCMAILQRARLGRRMEFDSEVLVRLHWAGVPIVNLPTRVVYPQDGLSHFKVWRDNVLISGMHARLFVGMCLRAPWLLWRRWTRAGRSAA</sequence>
<comment type="caution">
    <text evidence="1">The sequence shown here is derived from an EMBL/GenBank/DDBJ whole genome shotgun (WGS) entry which is preliminary data.</text>
</comment>
<reference evidence="1" key="1">
    <citation type="submission" date="2019-05" db="EMBL/GenBank/DDBJ databases">
        <title>Revised genome assembly of Burkholderiaceae (previously Ralstonia) sp. PBA.</title>
        <authorList>
            <person name="Gan H.M."/>
        </authorList>
    </citation>
    <scope>NUCLEOTIDE SEQUENCE</scope>
    <source>
        <strain evidence="1">PBA</strain>
    </source>
</reference>
<dbReference type="Proteomes" id="UP000004277">
    <property type="component" value="Unassembled WGS sequence"/>
</dbReference>